<accession>X1V5Y6</accession>
<reference evidence="1" key="1">
    <citation type="journal article" date="2014" name="Front. Microbiol.">
        <title>High frequency of phylogenetically diverse reductive dehalogenase-homologous genes in deep subseafloor sedimentary metagenomes.</title>
        <authorList>
            <person name="Kawai M."/>
            <person name="Futagami T."/>
            <person name="Toyoda A."/>
            <person name="Takaki Y."/>
            <person name="Nishi S."/>
            <person name="Hori S."/>
            <person name="Arai W."/>
            <person name="Tsubouchi T."/>
            <person name="Morono Y."/>
            <person name="Uchiyama I."/>
            <person name="Ito T."/>
            <person name="Fujiyama A."/>
            <person name="Inagaki F."/>
            <person name="Takami H."/>
        </authorList>
    </citation>
    <scope>NUCLEOTIDE SEQUENCE</scope>
    <source>
        <strain evidence="1">Expedition CK06-06</strain>
    </source>
</reference>
<sequence>MGSNPAKRAKLTQAWRGLKIGTNFFTEVKITSSHQAAKTPQNTG</sequence>
<dbReference type="EMBL" id="BARW01036349">
    <property type="protein sequence ID" value="GAJ25144.1"/>
    <property type="molecule type" value="Genomic_DNA"/>
</dbReference>
<proteinExistence type="predicted"/>
<evidence type="ECO:0000313" key="1">
    <source>
        <dbReference type="EMBL" id="GAJ25144.1"/>
    </source>
</evidence>
<name>X1V5Y6_9ZZZZ</name>
<protein>
    <submittedName>
        <fullName evidence="1">Uncharacterized protein</fullName>
    </submittedName>
</protein>
<comment type="caution">
    <text evidence="1">The sequence shown here is derived from an EMBL/GenBank/DDBJ whole genome shotgun (WGS) entry which is preliminary data.</text>
</comment>
<dbReference type="AlphaFoldDB" id="X1V5Y6"/>
<gene>
    <name evidence="1" type="ORF">S12H4_56442</name>
</gene>
<organism evidence="1">
    <name type="scientific">marine sediment metagenome</name>
    <dbReference type="NCBI Taxonomy" id="412755"/>
    <lineage>
        <taxon>unclassified sequences</taxon>
        <taxon>metagenomes</taxon>
        <taxon>ecological metagenomes</taxon>
    </lineage>
</organism>